<organism evidence="5 6">
    <name type="scientific">Chlorella sorokiniana</name>
    <name type="common">Freshwater green alga</name>
    <dbReference type="NCBI Taxonomy" id="3076"/>
    <lineage>
        <taxon>Eukaryota</taxon>
        <taxon>Viridiplantae</taxon>
        <taxon>Chlorophyta</taxon>
        <taxon>core chlorophytes</taxon>
        <taxon>Trebouxiophyceae</taxon>
        <taxon>Chlorellales</taxon>
        <taxon>Chlorellaceae</taxon>
        <taxon>Chlorella clade</taxon>
        <taxon>Chlorella</taxon>
    </lineage>
</organism>
<comment type="caution">
    <text evidence="5">The sequence shown here is derived from an EMBL/GenBank/DDBJ whole genome shotgun (WGS) entry which is preliminary data.</text>
</comment>
<evidence type="ECO:0000256" key="2">
    <source>
        <dbReference type="ARBA" id="ARBA00022472"/>
    </source>
</evidence>
<feature type="compositionally biased region" description="Low complexity" evidence="4">
    <location>
        <begin position="695"/>
        <end position="715"/>
    </location>
</feature>
<dbReference type="CDD" id="cd14686">
    <property type="entry name" value="bZIP"/>
    <property type="match status" value="1"/>
</dbReference>
<feature type="compositionally biased region" description="Low complexity" evidence="4">
    <location>
        <begin position="1103"/>
        <end position="1112"/>
    </location>
</feature>
<comment type="similarity">
    <text evidence="1">Belongs to the mTERF family.</text>
</comment>
<feature type="compositionally biased region" description="Low complexity" evidence="4">
    <location>
        <begin position="64"/>
        <end position="84"/>
    </location>
</feature>
<dbReference type="OrthoDB" id="514398at2759"/>
<dbReference type="GO" id="GO:0003676">
    <property type="term" value="F:nucleic acid binding"/>
    <property type="evidence" value="ECO:0007669"/>
    <property type="project" value="InterPro"/>
</dbReference>
<proteinExistence type="inferred from homology"/>
<dbReference type="SMART" id="SM00733">
    <property type="entry name" value="Mterf"/>
    <property type="match status" value="7"/>
</dbReference>
<evidence type="ECO:0000313" key="5">
    <source>
        <dbReference type="EMBL" id="PRW58055.1"/>
    </source>
</evidence>
<evidence type="ECO:0000256" key="3">
    <source>
        <dbReference type="ARBA" id="ARBA00022946"/>
    </source>
</evidence>
<feature type="region of interest" description="Disordered" evidence="4">
    <location>
        <begin position="1099"/>
        <end position="1141"/>
    </location>
</feature>
<dbReference type="PANTHER" id="PTHR13068">
    <property type="entry name" value="CGI-12 PROTEIN-RELATED"/>
    <property type="match status" value="1"/>
</dbReference>
<name>A0A2P6TVG4_CHLSO</name>
<dbReference type="EMBL" id="LHPG02000006">
    <property type="protein sequence ID" value="PRW58055.1"/>
    <property type="molecule type" value="Genomic_DNA"/>
</dbReference>
<feature type="region of interest" description="Disordered" evidence="4">
    <location>
        <begin position="880"/>
        <end position="947"/>
    </location>
</feature>
<feature type="region of interest" description="Disordered" evidence="4">
    <location>
        <begin position="598"/>
        <end position="641"/>
    </location>
</feature>
<sequence>MLRSASRRLSALQPTPELPLAAQGGSSLLLLATLRGWSSCSWPLHAAAPSSAAAAAAAAATSLASTSAPPQQPSSGRSYSSSSRRSSDEERPGSMASSGALLHPMAAASASLPWTVGRRCLHWGSPAAEVRQHRSAGAFDSATRSLLAGAVVSKYLQERLRLSEKEADAVVARIQTFGSPESQCYRRGQPRDVSLEEVAPVVDFLIEEVGGADVAGLVRNFPHILVDSSADRLRHNYRQLAQELQLTPQQMARMARRCPLLLRVDMDRNVLPTLALLRSWGVPEAELRRLAVAFPSLFMYRSDSIETRLNWLHEAMGLSRTEVCNLLRKFPVVATYSSLQHEQGRRWLLQRGMSPSMLPRAVSRFPQLITYSEHKRNDWLGFMRQELGLSQAAVTKVLVAQPDILGRSLALLRKHAAMWQERLLLSDVQLRSMLEANPGVLRLDVSSPTYASKIDYLRHLLQGDGVALAQVLSRHPYFLSYRVERIVTRGEYLRSLDRLPAESPTGWLSCTEPLFVVRFAKTDVADFEAFKQRFMASPDAKRLLSSEAERTRRMGEGRLKLERAVEKQSQAQAEHSLRLRIKALETKDARLAAAEAMLQQREEQEAQQPEQQEAEREAQQRQPEQQQRKLPRLGSRLPDFSQGGWTAAAALQLVRTMELSGWQQAGAAPGADQFGNASLLQLLQQQAAMAQQQQAQQHQQAAQRQQAAQARPQQAGVAGDSNMNLSLAALLAQQPAGAAAGAQQQFPGFGAPQQPAGYGFQPSATAFAGQAAVAPGGMAPSFLSPDLLQQQMAAAGTLPGGSNRSGSGSLPPAILQHQQAALARQAAAGAAATLPGVPPVSVASNGFGPEGQQPAWGAMPLPAFPLPLAGFGMEQQPVSSTAAGLAGAGGAAPGGGAAPQPKRRGRQPRDPSTLTEKQLRAREAQKRFRDKQKRMMAETEAAVGQTTEELQRLRVSNESQKLKNEVLERLLQYKEAQVHALELQKQMDPPPRFVVSADMVEMMRREGIAGLFTPEVLLRYAVAGYTEHMDERGEVKEPPPFEKVASDWGEIVSNVRHILDAARQGSAMVPEPAAKPVGVGAELPPGARAARPSELVELKNSDSHGLSTSGSSKQMDADGAGEVLQPGRGEQQAQQAQRAQQQQGAAALAGAGSGTAALPTAAALQAAVLEAATATSGGGSTCSADGAGMSAAGSGERKRGAPVTHVPENVHPEVAAIAEEAPEDVLEAAQAKDDPVARFVLARILSQTAAHSHLEWDTLVDGATVQSGPETYCFTGKQLRALAHLMRRVGLVLWQQALLFPQHITKLGTVRLDDPNNLHVEEQNVERWRGILRRLHCREEQLHKIVAGHQRYISRMRPVLEERKALWHQRYISRMRPVLEERKDALDEVQRMTEAQLQHNWSASTLGGMAPSSASFVQCTQRLTEATGLVMQTVSAQHAAYCELLIAIFYALTFPVQRPQLFVLSWPYFPQLQLIGRAAALELGIDISTYPTYSSDHNTDF</sequence>
<feature type="region of interest" description="Disordered" evidence="4">
    <location>
        <begin position="64"/>
        <end position="97"/>
    </location>
</feature>
<dbReference type="InterPro" id="IPR003690">
    <property type="entry name" value="MTERF"/>
</dbReference>
<feature type="compositionally biased region" description="Basic and acidic residues" evidence="4">
    <location>
        <begin position="917"/>
        <end position="937"/>
    </location>
</feature>
<accession>A0A2P6TVG4</accession>
<dbReference type="InterPro" id="IPR038538">
    <property type="entry name" value="MTERF_sf"/>
</dbReference>
<keyword evidence="3" id="KW-0809">Transit peptide</keyword>
<dbReference type="Proteomes" id="UP000239899">
    <property type="component" value="Unassembled WGS sequence"/>
</dbReference>
<feature type="region of interest" description="Disordered" evidence="4">
    <location>
        <begin position="1175"/>
        <end position="1207"/>
    </location>
</feature>
<keyword evidence="2" id="KW-0804">Transcription</keyword>
<feature type="compositionally biased region" description="Low complexity" evidence="4">
    <location>
        <begin position="1125"/>
        <end position="1141"/>
    </location>
</feature>
<reference evidence="5 6" key="1">
    <citation type="journal article" date="2018" name="Plant J.">
        <title>Genome sequences of Chlorella sorokiniana UTEX 1602 and Micractinium conductrix SAG 241.80: implications to maltose excretion by a green alga.</title>
        <authorList>
            <person name="Arriola M.B."/>
            <person name="Velmurugan N."/>
            <person name="Zhang Y."/>
            <person name="Plunkett M.H."/>
            <person name="Hondzo H."/>
            <person name="Barney B.M."/>
        </authorList>
    </citation>
    <scope>NUCLEOTIDE SEQUENCE [LARGE SCALE GENOMIC DNA]</scope>
    <source>
        <strain evidence="6">UTEX 1602</strain>
    </source>
</reference>
<evidence type="ECO:0000313" key="6">
    <source>
        <dbReference type="Proteomes" id="UP000239899"/>
    </source>
</evidence>
<dbReference type="Gene3D" id="1.25.70.10">
    <property type="entry name" value="Transcription termination factor 3, mitochondrial"/>
    <property type="match status" value="1"/>
</dbReference>
<evidence type="ECO:0000256" key="1">
    <source>
        <dbReference type="ARBA" id="ARBA00007692"/>
    </source>
</evidence>
<dbReference type="Pfam" id="PF02536">
    <property type="entry name" value="mTERF"/>
    <property type="match status" value="1"/>
</dbReference>
<keyword evidence="6" id="KW-1185">Reference proteome</keyword>
<keyword evidence="2" id="KW-0805">Transcription regulation</keyword>
<dbReference type="GO" id="GO:0006353">
    <property type="term" value="P:DNA-templated transcription termination"/>
    <property type="evidence" value="ECO:0007669"/>
    <property type="project" value="UniProtKB-KW"/>
</dbReference>
<evidence type="ECO:0000256" key="4">
    <source>
        <dbReference type="SAM" id="MobiDB-lite"/>
    </source>
</evidence>
<gene>
    <name evidence="5" type="ORF">C2E21_3741</name>
</gene>
<feature type="region of interest" description="Disordered" evidence="4">
    <location>
        <begin position="695"/>
        <end position="719"/>
    </location>
</feature>
<feature type="compositionally biased region" description="Gly residues" evidence="4">
    <location>
        <begin position="886"/>
        <end position="897"/>
    </location>
</feature>
<feature type="compositionally biased region" description="Low complexity" evidence="4">
    <location>
        <begin position="1183"/>
        <end position="1194"/>
    </location>
</feature>
<protein>
    <submittedName>
        <fullName evidence="5">mTERF domain-containing mitochondrial isoform B</fullName>
    </submittedName>
</protein>
<dbReference type="PANTHER" id="PTHR13068:SF112">
    <property type="entry name" value="TRANSCRIPTION TERMINATION FACTOR 3, MITOCHONDRIAL"/>
    <property type="match status" value="1"/>
</dbReference>
<keyword evidence="2" id="KW-0806">Transcription termination</keyword>